<name>A0A833M0X2_9LEPT</name>
<dbReference type="Pfam" id="PF01494">
    <property type="entry name" value="FAD_binding_3"/>
    <property type="match status" value="1"/>
</dbReference>
<gene>
    <name evidence="4" type="ORF">F9K24_13215</name>
</gene>
<dbReference type="SUPFAM" id="SSF51905">
    <property type="entry name" value="FAD/NAD(P)-binding domain"/>
    <property type="match status" value="1"/>
</dbReference>
<evidence type="ECO:0000259" key="3">
    <source>
        <dbReference type="Pfam" id="PF01494"/>
    </source>
</evidence>
<dbReference type="PRINTS" id="PR00420">
    <property type="entry name" value="RNGMNOXGNASE"/>
</dbReference>
<dbReference type="InterPro" id="IPR036188">
    <property type="entry name" value="FAD/NAD-bd_sf"/>
</dbReference>
<dbReference type="InterPro" id="IPR002938">
    <property type="entry name" value="FAD-bd"/>
</dbReference>
<accession>A0A833M0X2</accession>
<dbReference type="PANTHER" id="PTHR13789">
    <property type="entry name" value="MONOOXYGENASE"/>
    <property type="match status" value="1"/>
</dbReference>
<dbReference type="Gene3D" id="3.50.50.60">
    <property type="entry name" value="FAD/NAD(P)-binding domain"/>
    <property type="match status" value="1"/>
</dbReference>
<dbReference type="EMBL" id="WBUI01000013">
    <property type="protein sequence ID" value="KAB2931552.1"/>
    <property type="molecule type" value="Genomic_DNA"/>
</dbReference>
<evidence type="ECO:0000256" key="2">
    <source>
        <dbReference type="ARBA" id="ARBA00023033"/>
    </source>
</evidence>
<reference evidence="4 5" key="1">
    <citation type="submission" date="2019-10" db="EMBL/GenBank/DDBJ databases">
        <title>Extracellular Electron Transfer in a Candidatus Methanoperedens spp. Enrichment Culture.</title>
        <authorList>
            <person name="Berger S."/>
            <person name="Rangel Shaw D."/>
            <person name="Berben T."/>
            <person name="In 'T Zandt M."/>
            <person name="Frank J."/>
            <person name="Reimann J."/>
            <person name="Jetten M.S.M."/>
            <person name="Welte C.U."/>
        </authorList>
    </citation>
    <scope>NUCLEOTIDE SEQUENCE [LARGE SCALE GENOMIC DNA]</scope>
    <source>
        <strain evidence="4">SB12</strain>
    </source>
</reference>
<comment type="caution">
    <text evidence="4">The sequence shown here is derived from an EMBL/GenBank/DDBJ whole genome shotgun (WGS) entry which is preliminary data.</text>
</comment>
<keyword evidence="2" id="KW-0503">Monooxygenase</keyword>
<proteinExistence type="predicted"/>
<organism evidence="4 5">
    <name type="scientific">Leptonema illini</name>
    <dbReference type="NCBI Taxonomy" id="183"/>
    <lineage>
        <taxon>Bacteria</taxon>
        <taxon>Pseudomonadati</taxon>
        <taxon>Spirochaetota</taxon>
        <taxon>Spirochaetia</taxon>
        <taxon>Leptospirales</taxon>
        <taxon>Leptospiraceae</taxon>
        <taxon>Leptonema</taxon>
    </lineage>
</organism>
<evidence type="ECO:0000313" key="5">
    <source>
        <dbReference type="Proteomes" id="UP000460298"/>
    </source>
</evidence>
<evidence type="ECO:0000313" key="4">
    <source>
        <dbReference type="EMBL" id="KAB2931552.1"/>
    </source>
</evidence>
<feature type="domain" description="FAD-binding" evidence="3">
    <location>
        <begin position="3"/>
        <end position="319"/>
    </location>
</feature>
<protein>
    <recommendedName>
        <fullName evidence="3">FAD-binding domain-containing protein</fullName>
    </recommendedName>
</protein>
<dbReference type="InterPro" id="IPR050493">
    <property type="entry name" value="FAD-dep_Monooxygenase_BioMet"/>
</dbReference>
<sequence length="398" mass="43865">MKIGVAGGGIAGLTFLNFAQREGLDCSLYEQKEHLLEQGSGIALGINAMKILADLELDVPVLGEGRMLDAMLLTDAAGRTISRTDLKVIRETTGLPSVCIQRSDLHRLLASRLDPSRISTGRKITGVQTVSSETDTKGQQRKVLLQSEGESLSFDLLIGADGIRSTVRDSIEPVREYRYSGYTCWRFIVDLPEPVDPVAYEMLGRGRRFGIAPVKENRVYCYATENAPAGRFTEGLDKRSFAERFREFGGPVPAILDTLIRSDQATLIHRDLADLHRAVLGFPGRHVLLIGDAAHATTPNLGQGAAMGMEDASLLVILLRESHSIPQLIRNFIELRQNRVEMIRSRSFWLGKINQLENSALRKLRDTAFRCVPEGAAERGLISLLLPPEGVRLPVEKG</sequence>
<dbReference type="PANTHER" id="PTHR13789:SF309">
    <property type="entry name" value="PUTATIVE (AFU_ORTHOLOGUE AFUA_6G14510)-RELATED"/>
    <property type="match status" value="1"/>
</dbReference>
<dbReference type="AlphaFoldDB" id="A0A833M0X2"/>
<keyword evidence="1" id="KW-0560">Oxidoreductase</keyword>
<dbReference type="GO" id="GO:0004497">
    <property type="term" value="F:monooxygenase activity"/>
    <property type="evidence" value="ECO:0007669"/>
    <property type="project" value="UniProtKB-KW"/>
</dbReference>
<dbReference type="GO" id="GO:0071949">
    <property type="term" value="F:FAD binding"/>
    <property type="evidence" value="ECO:0007669"/>
    <property type="project" value="InterPro"/>
</dbReference>
<dbReference type="Proteomes" id="UP000460298">
    <property type="component" value="Unassembled WGS sequence"/>
</dbReference>
<evidence type="ECO:0000256" key="1">
    <source>
        <dbReference type="ARBA" id="ARBA00023002"/>
    </source>
</evidence>